<keyword evidence="1" id="KW-0812">Transmembrane</keyword>
<dbReference type="RefSeq" id="WP_129132743.1">
    <property type="nucleotide sequence ID" value="NZ_SDHW01000008.1"/>
</dbReference>
<feature type="transmembrane region" description="Helical" evidence="1">
    <location>
        <begin position="88"/>
        <end position="105"/>
    </location>
</feature>
<evidence type="ECO:0000256" key="1">
    <source>
        <dbReference type="SAM" id="Phobius"/>
    </source>
</evidence>
<gene>
    <name evidence="2" type="ORF">ESA94_20075</name>
</gene>
<keyword evidence="3" id="KW-1185">Reference proteome</keyword>
<dbReference type="AlphaFoldDB" id="A0A4V1M719"/>
<feature type="transmembrane region" description="Helical" evidence="1">
    <location>
        <begin position="20"/>
        <end position="46"/>
    </location>
</feature>
<name>A0A4V1M719_9BACT</name>
<dbReference type="OrthoDB" id="670204at2"/>
<keyword evidence="1" id="KW-1133">Transmembrane helix</keyword>
<feature type="transmembrane region" description="Helical" evidence="1">
    <location>
        <begin position="125"/>
        <end position="154"/>
    </location>
</feature>
<comment type="caution">
    <text evidence="2">The sequence shown here is derived from an EMBL/GenBank/DDBJ whole genome shotgun (WGS) entry which is preliminary data.</text>
</comment>
<organism evidence="2 3">
    <name type="scientific">Lacibacter luteus</name>
    <dbReference type="NCBI Taxonomy" id="2508719"/>
    <lineage>
        <taxon>Bacteria</taxon>
        <taxon>Pseudomonadati</taxon>
        <taxon>Bacteroidota</taxon>
        <taxon>Chitinophagia</taxon>
        <taxon>Chitinophagales</taxon>
        <taxon>Chitinophagaceae</taxon>
        <taxon>Lacibacter</taxon>
    </lineage>
</organism>
<dbReference type="Proteomes" id="UP000290204">
    <property type="component" value="Unassembled WGS sequence"/>
</dbReference>
<dbReference type="EMBL" id="SDHW01000008">
    <property type="protein sequence ID" value="RXK57819.1"/>
    <property type="molecule type" value="Genomic_DNA"/>
</dbReference>
<evidence type="ECO:0000313" key="3">
    <source>
        <dbReference type="Proteomes" id="UP000290204"/>
    </source>
</evidence>
<evidence type="ECO:0000313" key="2">
    <source>
        <dbReference type="EMBL" id="RXK57819.1"/>
    </source>
</evidence>
<proteinExistence type="predicted"/>
<protein>
    <submittedName>
        <fullName evidence="2">Uncharacterized protein</fullName>
    </submittedName>
</protein>
<reference evidence="2 3" key="1">
    <citation type="submission" date="2019-01" db="EMBL/GenBank/DDBJ databases">
        <title>Lacibacter sp. strain TTM-7.</title>
        <authorList>
            <person name="Chen W.-M."/>
        </authorList>
    </citation>
    <scope>NUCLEOTIDE SEQUENCE [LARGE SCALE GENOMIC DNA]</scope>
    <source>
        <strain evidence="2 3">TTM-7</strain>
    </source>
</reference>
<sequence>MEQKDYLQGSYVEPPSTPQGINVLTILSFIGSAFQIVTAVIGYYIIPFSVKQVNEQRALEKTREMKPFRGFLKWSTDTTLRQYEIREAILIVSIITALICIWGAMQMRKQKKIGFTVYSIGEFGFPLFSALAIDVWSSVFGFIIAIVFVLLFWFQRKYLTE</sequence>
<keyword evidence="1" id="KW-0472">Membrane</keyword>
<accession>A0A4V1M719</accession>